<reference evidence="2 3" key="1">
    <citation type="submission" date="2017-11" db="EMBL/GenBank/DDBJ databases">
        <title>De novo assembly and phasing of dikaryotic genomes from two isolates of Puccinia coronata f. sp. avenae, the causal agent of oat crown rust.</title>
        <authorList>
            <person name="Miller M.E."/>
            <person name="Zhang Y."/>
            <person name="Omidvar V."/>
            <person name="Sperschneider J."/>
            <person name="Schwessinger B."/>
            <person name="Raley C."/>
            <person name="Palmer J.M."/>
            <person name="Garnica D."/>
            <person name="Upadhyaya N."/>
            <person name="Rathjen J."/>
            <person name="Taylor J.M."/>
            <person name="Park R.F."/>
            <person name="Dodds P.N."/>
            <person name="Hirsch C.D."/>
            <person name="Kianian S.F."/>
            <person name="Figueroa M."/>
        </authorList>
    </citation>
    <scope>NUCLEOTIDE SEQUENCE [LARGE SCALE GENOMIC DNA]</scope>
    <source>
        <strain evidence="2">12NC29</strain>
    </source>
</reference>
<dbReference type="Proteomes" id="UP000235388">
    <property type="component" value="Unassembled WGS sequence"/>
</dbReference>
<keyword evidence="3" id="KW-1185">Reference proteome</keyword>
<protein>
    <submittedName>
        <fullName evidence="2">Uncharacterized protein</fullName>
    </submittedName>
</protein>
<dbReference type="EMBL" id="PGCJ01000824">
    <property type="protein sequence ID" value="PLW18835.1"/>
    <property type="molecule type" value="Genomic_DNA"/>
</dbReference>
<dbReference type="AlphaFoldDB" id="A0A2N5T062"/>
<sequence length="130" mass="14918">MFTNLQAFVTPFRSLQLKDRPECDTNGLHDVVTVLDGMAVSLHGIPYTWPFLNRRHICTSSSSSRPRWDSSTENRFPERVVMGPIGWLFIDPASARKDWLRTGLRQARLVQTTTTTHTRESEMEQAKNRG</sequence>
<proteinExistence type="predicted"/>
<gene>
    <name evidence="2" type="ORF">PCANC_06643</name>
</gene>
<feature type="compositionally biased region" description="Basic and acidic residues" evidence="1">
    <location>
        <begin position="117"/>
        <end position="130"/>
    </location>
</feature>
<evidence type="ECO:0000256" key="1">
    <source>
        <dbReference type="SAM" id="MobiDB-lite"/>
    </source>
</evidence>
<name>A0A2N5T062_9BASI</name>
<evidence type="ECO:0000313" key="3">
    <source>
        <dbReference type="Proteomes" id="UP000235388"/>
    </source>
</evidence>
<accession>A0A2N5T062</accession>
<feature type="region of interest" description="Disordered" evidence="1">
    <location>
        <begin position="110"/>
        <end position="130"/>
    </location>
</feature>
<comment type="caution">
    <text evidence="2">The sequence shown here is derived from an EMBL/GenBank/DDBJ whole genome shotgun (WGS) entry which is preliminary data.</text>
</comment>
<evidence type="ECO:0000313" key="2">
    <source>
        <dbReference type="EMBL" id="PLW18835.1"/>
    </source>
</evidence>
<organism evidence="2 3">
    <name type="scientific">Puccinia coronata f. sp. avenae</name>
    <dbReference type="NCBI Taxonomy" id="200324"/>
    <lineage>
        <taxon>Eukaryota</taxon>
        <taxon>Fungi</taxon>
        <taxon>Dikarya</taxon>
        <taxon>Basidiomycota</taxon>
        <taxon>Pucciniomycotina</taxon>
        <taxon>Pucciniomycetes</taxon>
        <taxon>Pucciniales</taxon>
        <taxon>Pucciniaceae</taxon>
        <taxon>Puccinia</taxon>
    </lineage>
</organism>